<dbReference type="SUPFAM" id="SSF56935">
    <property type="entry name" value="Porins"/>
    <property type="match status" value="1"/>
</dbReference>
<keyword evidence="4" id="KW-0812">Transmembrane</keyword>
<evidence type="ECO:0000313" key="10">
    <source>
        <dbReference type="Proteomes" id="UP000641025"/>
    </source>
</evidence>
<dbReference type="PANTHER" id="PTHR35093:SF8">
    <property type="entry name" value="OUTER MEMBRANE PROTEIN NMB0088-RELATED"/>
    <property type="match status" value="1"/>
</dbReference>
<feature type="signal peptide" evidence="8">
    <location>
        <begin position="1"/>
        <end position="23"/>
    </location>
</feature>
<evidence type="ECO:0000256" key="5">
    <source>
        <dbReference type="ARBA" id="ARBA00022729"/>
    </source>
</evidence>
<accession>A0ABS0YUY7</accession>
<evidence type="ECO:0000256" key="7">
    <source>
        <dbReference type="ARBA" id="ARBA00023237"/>
    </source>
</evidence>
<keyword evidence="5 8" id="KW-0732">Signal</keyword>
<dbReference type="RefSeq" id="WP_199396233.1">
    <property type="nucleotide sequence ID" value="NZ_JAEMHK010000013.1"/>
</dbReference>
<keyword evidence="3" id="KW-1134">Transmembrane beta strand</keyword>
<evidence type="ECO:0000256" key="4">
    <source>
        <dbReference type="ARBA" id="ARBA00022692"/>
    </source>
</evidence>
<dbReference type="Proteomes" id="UP000641025">
    <property type="component" value="Unassembled WGS sequence"/>
</dbReference>
<reference evidence="9 10" key="1">
    <citation type="submission" date="2020-12" db="EMBL/GenBank/DDBJ databases">
        <title>Geomonas sp. Red259, isolated from paddy soil.</title>
        <authorList>
            <person name="Xu Z."/>
            <person name="Zhang Z."/>
            <person name="Masuda Y."/>
            <person name="Itoh H."/>
            <person name="Senoo K."/>
        </authorList>
    </citation>
    <scope>NUCLEOTIDE SEQUENCE [LARGE SCALE GENOMIC DNA]</scope>
    <source>
        <strain evidence="9 10">Red259</strain>
    </source>
</reference>
<dbReference type="PANTHER" id="PTHR35093">
    <property type="entry name" value="OUTER MEMBRANE PROTEIN NMB0088-RELATED"/>
    <property type="match status" value="1"/>
</dbReference>
<evidence type="ECO:0000256" key="2">
    <source>
        <dbReference type="ARBA" id="ARBA00008163"/>
    </source>
</evidence>
<proteinExistence type="inferred from homology"/>
<name>A0ABS0YUY7_9BACT</name>
<gene>
    <name evidence="9" type="ORF">JFN90_16540</name>
</gene>
<comment type="similarity">
    <text evidence="2">Belongs to the OmpP1/FadL family.</text>
</comment>
<evidence type="ECO:0000313" key="9">
    <source>
        <dbReference type="EMBL" id="MBJ6801741.1"/>
    </source>
</evidence>
<keyword evidence="6" id="KW-0472">Membrane</keyword>
<comment type="caution">
    <text evidence="9">The sequence shown here is derived from an EMBL/GenBank/DDBJ whole genome shotgun (WGS) entry which is preliminary data.</text>
</comment>
<evidence type="ECO:0000256" key="1">
    <source>
        <dbReference type="ARBA" id="ARBA00004571"/>
    </source>
</evidence>
<keyword evidence="7" id="KW-0998">Cell outer membrane</keyword>
<dbReference type="Gene3D" id="2.40.160.60">
    <property type="entry name" value="Outer membrane protein transport protein (OMPP1/FadL/TodX)"/>
    <property type="match status" value="1"/>
</dbReference>
<protein>
    <submittedName>
        <fullName evidence="9">Outer membrane protein transport protein</fullName>
    </submittedName>
</protein>
<evidence type="ECO:0000256" key="8">
    <source>
        <dbReference type="SAM" id="SignalP"/>
    </source>
</evidence>
<keyword evidence="10" id="KW-1185">Reference proteome</keyword>
<dbReference type="InterPro" id="IPR005017">
    <property type="entry name" value="OMPP1/FadL/TodX"/>
</dbReference>
<organism evidence="9 10">
    <name type="scientific">Geomonas propionica</name>
    <dbReference type="NCBI Taxonomy" id="2798582"/>
    <lineage>
        <taxon>Bacteria</taxon>
        <taxon>Pseudomonadati</taxon>
        <taxon>Thermodesulfobacteriota</taxon>
        <taxon>Desulfuromonadia</taxon>
        <taxon>Geobacterales</taxon>
        <taxon>Geobacteraceae</taxon>
        <taxon>Geomonas</taxon>
    </lineage>
</organism>
<dbReference type="EMBL" id="JAEMHK010000013">
    <property type="protein sequence ID" value="MBJ6801741.1"/>
    <property type="molecule type" value="Genomic_DNA"/>
</dbReference>
<dbReference type="Pfam" id="PF03349">
    <property type="entry name" value="Toluene_X"/>
    <property type="match status" value="1"/>
</dbReference>
<feature type="chain" id="PRO_5045204576" evidence="8">
    <location>
        <begin position="24"/>
        <end position="453"/>
    </location>
</feature>
<evidence type="ECO:0000256" key="3">
    <source>
        <dbReference type="ARBA" id="ARBA00022452"/>
    </source>
</evidence>
<comment type="subcellular location">
    <subcellularLocation>
        <location evidence="1">Cell outer membrane</location>
        <topology evidence="1">Multi-pass membrane protein</topology>
    </subcellularLocation>
</comment>
<evidence type="ECO:0000256" key="6">
    <source>
        <dbReference type="ARBA" id="ARBA00023136"/>
    </source>
</evidence>
<sequence length="453" mass="48662">MRKWLLCVLVLCALPGLRGVCHGAGFKVSEQGAKAMAMGNAFAAQADDPSALYFNPGGIAFLPGIQVNLGSTGIIVPQTEFQGTTPLSGTPPLDTGATTVTERSRRDIVIAPTLYATYALENLPVTLGLGVNATYPLSKSWSDSSVFRNQVQIASIKPINFQPTAAYRFDNLNLGVAAGIDVTYAVVTLQKSLYAPVIDPTAPAPPFGAYELGSLGVDGTATDVGYNFGLLWKPRGDLNLGLAYRSKITLDIKGDANFLATTPTGLGAIGLADSALSPYTRARASSDASTSITLPDTLDLAVAWRPTDKVTLEFDATRTGWSSFKKLELHFDSAQVAAFNNQPDPRNWRDVWSYKFGAQYQMNQRLALRAGYSFDESPVPNETVDPLLPDADRHSFSVGAGIGNAFGTLDLAYMWVHFVDRTVHNQDMTTLRGANGIFKSDAYLLAANLNLKF</sequence>